<sequence length="341" mass="37255">MKAVGLTRYLPVDDPEALQDLQLSEPGPPQGRDLLVRVQAISVNPVDTKLRAPREGREESPRILGFDAAGVVDAVGPEVTAFMPGDTVYYAGDVTRPGCNAQWQWVDERLVGRQPTTLDAADAAALPLTALTAWELLFERMPLRFDDRHHAGQHLLVIGGAGGVGSIAIQLARHAGFTVIATASRDATRAWCTQMGADHVIDHRQPLLPQLQALGIDQVEVVLNLADTDHYWDAIGDLLAPQGHVGLIVEPRGALRIGDPYKAKCIGIHWEFMFARARFRTHDMIEQHRILNRVASLVDAGELRSTAHTLLGPINAANLREAHRRLEAGEVIGKLVLSGWD</sequence>
<protein>
    <recommendedName>
        <fullName evidence="1">Zinc-type alcohol dehydrogenase-like protein</fullName>
    </recommendedName>
</protein>
<organism evidence="3 4">
    <name type="scientific">Stenotrophomonas maltophilia</name>
    <name type="common">Pseudomonas maltophilia</name>
    <name type="synonym">Xanthomonas maltophilia</name>
    <dbReference type="NCBI Taxonomy" id="40324"/>
    <lineage>
        <taxon>Bacteria</taxon>
        <taxon>Pseudomonadati</taxon>
        <taxon>Pseudomonadota</taxon>
        <taxon>Gammaproteobacteria</taxon>
        <taxon>Lysobacterales</taxon>
        <taxon>Lysobacteraceae</taxon>
        <taxon>Stenotrophomonas</taxon>
        <taxon>Stenotrophomonas maltophilia group</taxon>
    </lineage>
</organism>
<proteinExistence type="inferred from homology"/>
<feature type="domain" description="Enoyl reductase (ER)" evidence="2">
    <location>
        <begin position="16"/>
        <end position="337"/>
    </location>
</feature>
<name>A0A4S2CXL3_STEMA</name>
<dbReference type="SUPFAM" id="SSF51735">
    <property type="entry name" value="NAD(P)-binding Rossmann-fold domains"/>
    <property type="match status" value="1"/>
</dbReference>
<dbReference type="EMBL" id="SRYW01000010">
    <property type="protein sequence ID" value="TGY33365.1"/>
    <property type="molecule type" value="Genomic_DNA"/>
</dbReference>
<dbReference type="SMART" id="SM00829">
    <property type="entry name" value="PKS_ER"/>
    <property type="match status" value="1"/>
</dbReference>
<comment type="similarity">
    <text evidence="1">Belongs to the zinc-containing alcohol dehydrogenase family. Quinone oxidoreductase subfamily.</text>
</comment>
<dbReference type="Gene3D" id="3.90.180.10">
    <property type="entry name" value="Medium-chain alcohol dehydrogenases, catalytic domain"/>
    <property type="match status" value="1"/>
</dbReference>
<keyword evidence="1" id="KW-0479">Metal-binding</keyword>
<dbReference type="InterPro" id="IPR020843">
    <property type="entry name" value="ER"/>
</dbReference>
<dbReference type="AlphaFoldDB" id="A0A4S2CXL3"/>
<evidence type="ECO:0000259" key="2">
    <source>
        <dbReference type="SMART" id="SM00829"/>
    </source>
</evidence>
<dbReference type="InterPro" id="IPR052585">
    <property type="entry name" value="Lipid_raft_assoc_Zn_ADH"/>
</dbReference>
<keyword evidence="1" id="KW-0862">Zinc</keyword>
<dbReference type="SUPFAM" id="SSF50129">
    <property type="entry name" value="GroES-like"/>
    <property type="match status" value="1"/>
</dbReference>
<dbReference type="InterPro" id="IPR014182">
    <property type="entry name" value="ADH_Zn_typ-1"/>
</dbReference>
<dbReference type="CDD" id="cd08252">
    <property type="entry name" value="AL_MDR"/>
    <property type="match status" value="1"/>
</dbReference>
<dbReference type="OrthoDB" id="9785812at2"/>
<dbReference type="RefSeq" id="WP_017356948.1">
    <property type="nucleotide sequence ID" value="NZ_SRYW01000010.1"/>
</dbReference>
<dbReference type="InterPro" id="IPR036291">
    <property type="entry name" value="NAD(P)-bd_dom_sf"/>
</dbReference>
<dbReference type="Pfam" id="PF13602">
    <property type="entry name" value="ADH_zinc_N_2"/>
    <property type="match status" value="1"/>
</dbReference>
<dbReference type="Gene3D" id="3.40.50.720">
    <property type="entry name" value="NAD(P)-binding Rossmann-like Domain"/>
    <property type="match status" value="1"/>
</dbReference>
<evidence type="ECO:0000256" key="1">
    <source>
        <dbReference type="RuleBase" id="RU364000"/>
    </source>
</evidence>
<reference evidence="3 4" key="1">
    <citation type="submission" date="2019-04" db="EMBL/GenBank/DDBJ databases">
        <title>Microbes associate with the intestines of laboratory mice.</title>
        <authorList>
            <person name="Navarre W."/>
            <person name="Wong E."/>
            <person name="Huang K."/>
            <person name="Tropini C."/>
            <person name="Ng K."/>
            <person name="Yu B."/>
        </authorList>
    </citation>
    <scope>NUCLEOTIDE SEQUENCE [LARGE SCALE GENOMIC DNA]</scope>
    <source>
        <strain evidence="3 4">NM62_B4-13</strain>
    </source>
</reference>
<comment type="caution">
    <text evidence="3">The sequence shown here is derived from an EMBL/GenBank/DDBJ whole genome shotgun (WGS) entry which is preliminary data.</text>
</comment>
<gene>
    <name evidence="3" type="ORF">E5352_12460</name>
</gene>
<dbReference type="PANTHER" id="PTHR43482">
    <property type="entry name" value="PROTEIN AST1-RELATED"/>
    <property type="match status" value="1"/>
</dbReference>
<dbReference type="GO" id="GO:0016491">
    <property type="term" value="F:oxidoreductase activity"/>
    <property type="evidence" value="ECO:0007669"/>
    <property type="project" value="UniProtKB-KW"/>
</dbReference>
<dbReference type="InterPro" id="IPR013154">
    <property type="entry name" value="ADH-like_N"/>
</dbReference>
<dbReference type="Proteomes" id="UP000306631">
    <property type="component" value="Unassembled WGS sequence"/>
</dbReference>
<dbReference type="GO" id="GO:0008270">
    <property type="term" value="F:zinc ion binding"/>
    <property type="evidence" value="ECO:0007669"/>
    <property type="project" value="InterPro"/>
</dbReference>
<evidence type="ECO:0000313" key="3">
    <source>
        <dbReference type="EMBL" id="TGY33365.1"/>
    </source>
</evidence>
<dbReference type="PANTHER" id="PTHR43482:SF1">
    <property type="entry name" value="PROTEIN AST1-RELATED"/>
    <property type="match status" value="1"/>
</dbReference>
<accession>A0A4S2CXL3</accession>
<dbReference type="Pfam" id="PF08240">
    <property type="entry name" value="ADH_N"/>
    <property type="match status" value="1"/>
</dbReference>
<dbReference type="InterPro" id="IPR011032">
    <property type="entry name" value="GroES-like_sf"/>
</dbReference>
<dbReference type="NCBIfam" id="TIGR02817">
    <property type="entry name" value="adh_fam_1"/>
    <property type="match status" value="1"/>
</dbReference>
<dbReference type="InterPro" id="IPR002364">
    <property type="entry name" value="Quin_OxRdtase/zeta-crystal_CS"/>
</dbReference>
<dbReference type="PROSITE" id="PS01162">
    <property type="entry name" value="QOR_ZETA_CRYSTAL"/>
    <property type="match status" value="1"/>
</dbReference>
<evidence type="ECO:0000313" key="4">
    <source>
        <dbReference type="Proteomes" id="UP000306631"/>
    </source>
</evidence>
<keyword evidence="1" id="KW-0560">Oxidoreductase</keyword>